<organism evidence="8 9">
    <name type="scientific">Liquidambar formosana</name>
    <name type="common">Formosan gum</name>
    <dbReference type="NCBI Taxonomy" id="63359"/>
    <lineage>
        <taxon>Eukaryota</taxon>
        <taxon>Viridiplantae</taxon>
        <taxon>Streptophyta</taxon>
        <taxon>Embryophyta</taxon>
        <taxon>Tracheophyta</taxon>
        <taxon>Spermatophyta</taxon>
        <taxon>Magnoliopsida</taxon>
        <taxon>eudicotyledons</taxon>
        <taxon>Gunneridae</taxon>
        <taxon>Pentapetalae</taxon>
        <taxon>Saxifragales</taxon>
        <taxon>Altingiaceae</taxon>
        <taxon>Liquidambar</taxon>
    </lineage>
</organism>
<reference evidence="8 9" key="1">
    <citation type="journal article" date="2024" name="Plant J.">
        <title>Genome sequences and population genomics reveal climatic adaptation and genomic divergence between two closely related sweetgum species.</title>
        <authorList>
            <person name="Xu W.Q."/>
            <person name="Ren C.Q."/>
            <person name="Zhang X.Y."/>
            <person name="Comes H.P."/>
            <person name="Liu X.H."/>
            <person name="Li Y.G."/>
            <person name="Kettle C.J."/>
            <person name="Jalonen R."/>
            <person name="Gaisberger H."/>
            <person name="Ma Y.Z."/>
            <person name="Qiu Y.X."/>
        </authorList>
    </citation>
    <scope>NUCLEOTIDE SEQUENCE [LARGE SCALE GENOMIC DNA]</scope>
    <source>
        <strain evidence="8">Hangzhou</strain>
    </source>
</reference>
<feature type="chain" id="PRO_5042821172" description="Peptidase A1 domain-containing protein" evidence="6">
    <location>
        <begin position="20"/>
        <end position="378"/>
    </location>
</feature>
<dbReference type="GO" id="GO:0006508">
    <property type="term" value="P:proteolysis"/>
    <property type="evidence" value="ECO:0007669"/>
    <property type="project" value="UniProtKB-KW"/>
</dbReference>
<proteinExistence type="inferred from homology"/>
<comment type="similarity">
    <text evidence="1">Belongs to the peptidase A1 family.</text>
</comment>
<keyword evidence="4" id="KW-0378">Hydrolase</keyword>
<dbReference type="EMBL" id="JBBPBK010000005">
    <property type="protein sequence ID" value="KAK9284768.1"/>
    <property type="molecule type" value="Genomic_DNA"/>
</dbReference>
<keyword evidence="2" id="KW-0645">Protease</keyword>
<dbReference type="InterPro" id="IPR033121">
    <property type="entry name" value="PEPTIDASE_A1"/>
</dbReference>
<evidence type="ECO:0000259" key="7">
    <source>
        <dbReference type="PROSITE" id="PS51767"/>
    </source>
</evidence>
<dbReference type="CDD" id="cd05476">
    <property type="entry name" value="pepsin_A_like_plant"/>
    <property type="match status" value="1"/>
</dbReference>
<evidence type="ECO:0000313" key="8">
    <source>
        <dbReference type="EMBL" id="KAK9284768.1"/>
    </source>
</evidence>
<dbReference type="SUPFAM" id="SSF50630">
    <property type="entry name" value="Acid proteases"/>
    <property type="match status" value="1"/>
</dbReference>
<evidence type="ECO:0000256" key="2">
    <source>
        <dbReference type="ARBA" id="ARBA00022670"/>
    </source>
</evidence>
<evidence type="ECO:0000256" key="6">
    <source>
        <dbReference type="SAM" id="SignalP"/>
    </source>
</evidence>
<feature type="domain" description="Peptidase A1" evidence="7">
    <location>
        <begin position="111"/>
        <end position="378"/>
    </location>
</feature>
<protein>
    <recommendedName>
        <fullName evidence="7">Peptidase A1 domain-containing protein</fullName>
    </recommendedName>
</protein>
<sequence length="378" mass="41973">MSTSIILLLLLLFFNNAFFFQVQATLSTAAQFELIHRHAPQLSGRGRTLGPPENRLEGVKQLIHSDDARQQMISHRRGLRRRRMMGWEAHSRGDFMKIPMRSAADMGTGQYFVSFRVGSPRPQKVVLIADTGSDLTWMHCNYRCHDCWKKSFLGRAERIFHADLSPSFKTIPCLSNMCKVDLADTFSLSRCPEPMTPCAYDYKYADGSTITGFFANETVTVGLGNSQKIRLHDVVIGCSESWVETSFRELDGIMGLGYGKHSFAVKAAEKFANKFSYCLVDHLSPSNLVNYLSFGNTTSSLLPNMQYTELVLGVISPFYAVNVVGISIGGVMLKIPLQVWDVNGDGGAILDSGSSLTFLTEPAYKPLMAAFEASLDEV</sequence>
<dbReference type="PANTHER" id="PTHR47967">
    <property type="entry name" value="OS07G0603500 PROTEIN-RELATED"/>
    <property type="match status" value="1"/>
</dbReference>
<dbReference type="GO" id="GO:0004190">
    <property type="term" value="F:aspartic-type endopeptidase activity"/>
    <property type="evidence" value="ECO:0007669"/>
    <property type="project" value="UniProtKB-KW"/>
</dbReference>
<dbReference type="PANTHER" id="PTHR47967:SF37">
    <property type="entry name" value="ASPARTIC PROTEINASE NEPENTHESIN-1-LIKE"/>
    <property type="match status" value="1"/>
</dbReference>
<dbReference type="InterPro" id="IPR001969">
    <property type="entry name" value="Aspartic_peptidase_AS"/>
</dbReference>
<gene>
    <name evidence="8" type="ORF">L1049_023945</name>
</gene>
<comment type="caution">
    <text evidence="8">The sequence shown here is derived from an EMBL/GenBank/DDBJ whole genome shotgun (WGS) entry which is preliminary data.</text>
</comment>
<dbReference type="Proteomes" id="UP001415857">
    <property type="component" value="Unassembled WGS sequence"/>
</dbReference>
<dbReference type="InterPro" id="IPR021109">
    <property type="entry name" value="Peptidase_aspartic_dom_sf"/>
</dbReference>
<dbReference type="InterPro" id="IPR051708">
    <property type="entry name" value="Plant_Aspart_Prot_A1"/>
</dbReference>
<evidence type="ECO:0000256" key="4">
    <source>
        <dbReference type="ARBA" id="ARBA00022801"/>
    </source>
</evidence>
<evidence type="ECO:0000313" key="9">
    <source>
        <dbReference type="Proteomes" id="UP001415857"/>
    </source>
</evidence>
<dbReference type="Pfam" id="PF14541">
    <property type="entry name" value="TAXi_C"/>
    <property type="match status" value="1"/>
</dbReference>
<dbReference type="InterPro" id="IPR032861">
    <property type="entry name" value="TAXi_N"/>
</dbReference>
<evidence type="ECO:0000256" key="1">
    <source>
        <dbReference type="ARBA" id="ARBA00007447"/>
    </source>
</evidence>
<dbReference type="InterPro" id="IPR032799">
    <property type="entry name" value="TAXi_C"/>
</dbReference>
<dbReference type="PROSITE" id="PS51767">
    <property type="entry name" value="PEPTIDASE_A1"/>
    <property type="match status" value="1"/>
</dbReference>
<evidence type="ECO:0000256" key="3">
    <source>
        <dbReference type="ARBA" id="ARBA00022750"/>
    </source>
</evidence>
<dbReference type="Gene3D" id="2.40.70.10">
    <property type="entry name" value="Acid Proteases"/>
    <property type="match status" value="2"/>
</dbReference>
<keyword evidence="3" id="KW-0064">Aspartyl protease</keyword>
<feature type="signal peptide" evidence="6">
    <location>
        <begin position="1"/>
        <end position="19"/>
    </location>
</feature>
<dbReference type="Pfam" id="PF14543">
    <property type="entry name" value="TAXi_N"/>
    <property type="match status" value="1"/>
</dbReference>
<keyword evidence="5" id="KW-0325">Glycoprotein</keyword>
<keyword evidence="6" id="KW-0732">Signal</keyword>
<evidence type="ECO:0000256" key="5">
    <source>
        <dbReference type="ARBA" id="ARBA00023180"/>
    </source>
</evidence>
<dbReference type="PROSITE" id="PS00141">
    <property type="entry name" value="ASP_PROTEASE"/>
    <property type="match status" value="1"/>
</dbReference>
<keyword evidence="9" id="KW-1185">Reference proteome</keyword>
<name>A0AAP0X413_LIQFO</name>
<dbReference type="AlphaFoldDB" id="A0AAP0X413"/>
<dbReference type="InterPro" id="IPR034161">
    <property type="entry name" value="Pepsin-like_plant"/>
</dbReference>
<accession>A0AAP0X413</accession>